<protein>
    <submittedName>
        <fullName evidence="2">Uncharacterized protein</fullName>
    </submittedName>
</protein>
<dbReference type="Proteomes" id="UP000240621">
    <property type="component" value="Unassembled WGS sequence"/>
</dbReference>
<comment type="caution">
    <text evidence="2">The sequence shown here is derived from an EMBL/GenBank/DDBJ whole genome shotgun (WGS) entry which is preliminary data.</text>
</comment>
<dbReference type="EMBL" id="PYGC01000001">
    <property type="protein sequence ID" value="PSK85673.1"/>
    <property type="molecule type" value="Genomic_DNA"/>
</dbReference>
<dbReference type="AlphaFoldDB" id="A0A2P8CL60"/>
<dbReference type="EMBL" id="BLAU01000001">
    <property type="protein sequence ID" value="GET20292.1"/>
    <property type="molecule type" value="Genomic_DNA"/>
</dbReference>
<keyword evidence="4" id="KW-1185">Reference proteome</keyword>
<dbReference type="RefSeq" id="WP_106540689.1">
    <property type="nucleotide sequence ID" value="NZ_BLAU01000001.1"/>
</dbReference>
<accession>A0A2P8CL60</accession>
<proteinExistence type="predicted"/>
<dbReference type="OrthoDB" id="1117347at2"/>
<reference evidence="2 3" key="1">
    <citation type="submission" date="2018-03" db="EMBL/GenBank/DDBJ databases">
        <title>Genomic Encyclopedia of Archaeal and Bacterial Type Strains, Phase II (KMG-II): from individual species to whole genera.</title>
        <authorList>
            <person name="Goeker M."/>
        </authorList>
    </citation>
    <scope>NUCLEOTIDE SEQUENCE [LARGE SCALE GENOMIC DNA]</scope>
    <source>
        <strain evidence="2 3">DSM 27267</strain>
    </source>
</reference>
<dbReference type="Proteomes" id="UP000396862">
    <property type="component" value="Unassembled WGS sequence"/>
</dbReference>
<evidence type="ECO:0000313" key="4">
    <source>
        <dbReference type="Proteomes" id="UP000396862"/>
    </source>
</evidence>
<name>A0A2P8CL60_9BACT</name>
<evidence type="ECO:0000313" key="2">
    <source>
        <dbReference type="EMBL" id="PSK85673.1"/>
    </source>
</evidence>
<evidence type="ECO:0000313" key="3">
    <source>
        <dbReference type="Proteomes" id="UP000240621"/>
    </source>
</evidence>
<organism evidence="2 3">
    <name type="scientific">Prolixibacter denitrificans</name>
    <dbReference type="NCBI Taxonomy" id="1541063"/>
    <lineage>
        <taxon>Bacteria</taxon>
        <taxon>Pseudomonadati</taxon>
        <taxon>Bacteroidota</taxon>
        <taxon>Bacteroidia</taxon>
        <taxon>Marinilabiliales</taxon>
        <taxon>Prolixibacteraceae</taxon>
        <taxon>Prolixibacter</taxon>
    </lineage>
</organism>
<evidence type="ECO:0000313" key="1">
    <source>
        <dbReference type="EMBL" id="GET20292.1"/>
    </source>
</evidence>
<reference evidence="1 4" key="2">
    <citation type="submission" date="2019-10" db="EMBL/GenBank/DDBJ databases">
        <title>Prolixibacter strains distinguished by the presence of nitrate reductase genes were adept at nitrate-dependent anaerobic corrosion of metallic iron and carbon steel.</title>
        <authorList>
            <person name="Iino T."/>
            <person name="Shono N."/>
            <person name="Ito K."/>
            <person name="Nakamura R."/>
            <person name="Sueoka K."/>
            <person name="Harayama S."/>
            <person name="Ohkuma M."/>
        </authorList>
    </citation>
    <scope>NUCLEOTIDE SEQUENCE [LARGE SCALE GENOMIC DNA]</scope>
    <source>
        <strain evidence="1 4">MIC1-1</strain>
    </source>
</reference>
<gene>
    <name evidence="2" type="ORF">CLV93_101640</name>
    <name evidence="1" type="ORF">JCM18694_05380</name>
</gene>
<sequence>MGKNKKFEVFGTLSKSETLFTISDKTIPGTLVFESFQPFPGYYNEVPNEAKPVYLYIGLEKDYEVFEVSRAFQHIKKTKGWNFEAACASVKIYNKTFHTLRLRHLDSYDDIKPIQEAFAELGIKPKTITGKWKQEEGIITLKKTFCIQKVAKGIFMDCSEDYHAYILLPKYMTSEEFNEYNQQVIYNWFGSKFDSAKGAFYYKFKLREMVRIYSKKLDLNYLEDLQKLYLSKIK</sequence>